<name>A0A7N0SXW5_KALFE</name>
<dbReference type="SMART" id="SM00837">
    <property type="entry name" value="DPBB_1"/>
    <property type="match status" value="1"/>
</dbReference>
<feature type="chain" id="PRO_5029950867" description="Expansin" evidence="7">
    <location>
        <begin position="26"/>
        <end position="244"/>
    </location>
</feature>
<evidence type="ECO:0000259" key="8">
    <source>
        <dbReference type="PROSITE" id="PS50842"/>
    </source>
</evidence>
<dbReference type="InterPro" id="IPR002963">
    <property type="entry name" value="Expansin"/>
</dbReference>
<dbReference type="InterPro" id="IPR007112">
    <property type="entry name" value="Expansin/allergen_DPBB_dom"/>
</dbReference>
<feature type="signal peptide" evidence="7">
    <location>
        <begin position="1"/>
        <end position="25"/>
    </location>
</feature>
<dbReference type="GO" id="GO:0005576">
    <property type="term" value="C:extracellular region"/>
    <property type="evidence" value="ECO:0007669"/>
    <property type="project" value="InterPro"/>
</dbReference>
<dbReference type="InterPro" id="IPR036749">
    <property type="entry name" value="Expansin_CBD_sf"/>
</dbReference>
<accession>A0A7N0SXW5</accession>
<organism evidence="10 11">
    <name type="scientific">Kalanchoe fedtschenkoi</name>
    <name type="common">Lavender scallops</name>
    <name type="synonym">South American air plant</name>
    <dbReference type="NCBI Taxonomy" id="63787"/>
    <lineage>
        <taxon>Eukaryota</taxon>
        <taxon>Viridiplantae</taxon>
        <taxon>Streptophyta</taxon>
        <taxon>Embryophyta</taxon>
        <taxon>Tracheophyta</taxon>
        <taxon>Spermatophyta</taxon>
        <taxon>Magnoliopsida</taxon>
        <taxon>eudicotyledons</taxon>
        <taxon>Gunneridae</taxon>
        <taxon>Pentapetalae</taxon>
        <taxon>Saxifragales</taxon>
        <taxon>Crassulaceae</taxon>
        <taxon>Kalanchoe</taxon>
    </lineage>
</organism>
<dbReference type="GO" id="GO:0009664">
    <property type="term" value="P:plant-type cell wall organization"/>
    <property type="evidence" value="ECO:0007669"/>
    <property type="project" value="InterPro"/>
</dbReference>
<keyword evidence="2 7" id="KW-0134">Cell wall</keyword>
<evidence type="ECO:0000256" key="3">
    <source>
        <dbReference type="ARBA" id="ARBA00022525"/>
    </source>
</evidence>
<dbReference type="Proteomes" id="UP000594263">
    <property type="component" value="Unplaced"/>
</dbReference>
<feature type="domain" description="Expansin-like EG45" evidence="8">
    <location>
        <begin position="41"/>
        <end position="148"/>
    </location>
</feature>
<dbReference type="InterPro" id="IPR036908">
    <property type="entry name" value="RlpA-like_sf"/>
</dbReference>
<dbReference type="OMA" id="FRRIRCA"/>
<dbReference type="PANTHER" id="PTHR31867">
    <property type="entry name" value="EXPANSIN-A15"/>
    <property type="match status" value="1"/>
</dbReference>
<sequence length="244" mass="26515">MKNFISFSFQVLISLCLTFVVPTRAGGWTNGRATFYEDASGAACGYNAGQSYGDQIAAVSEALFNNGALCGACYEIMCVNSPNCNRGAGSIKVTATNFCPSTSGPNAWCNPPQKHFDLSIAMFTKLAPYKFGIVPVQFRRIRCARSGGVRFTISAKTNPNWLEVLVHNVAGDGVVRDVQIKGSRTGWIQMRRNWGQNWDVSSPPNGQTLSFNVRTTDGRSLLFNNVAPANWQSGQTFAGKQNFG</sequence>
<keyword evidence="6 7" id="KW-0961">Cell wall biogenesis/degradation</keyword>
<dbReference type="Gramene" id="Kaladp0011s1316.1.v1.1">
    <property type="protein sequence ID" value="Kaladp0011s1316.1.v1.1"/>
    <property type="gene ID" value="Kaladp0011s1316.v1.1"/>
</dbReference>
<comment type="similarity">
    <text evidence="1 7">Belongs to the expansin family. Expansin A subfamily.</text>
</comment>
<comment type="function">
    <text evidence="7">Causes loosening and extension of plant cell walls by disrupting non-covalent bonding between cellulose microfibrils and matrix glucans. No enzymatic activity has been found.</text>
</comment>
<reference evidence="10" key="1">
    <citation type="submission" date="2021-01" db="UniProtKB">
        <authorList>
            <consortium name="EnsemblPlants"/>
        </authorList>
    </citation>
    <scope>IDENTIFICATION</scope>
</reference>
<dbReference type="SUPFAM" id="SSF49590">
    <property type="entry name" value="PHL pollen allergen"/>
    <property type="match status" value="1"/>
</dbReference>
<dbReference type="PROSITE" id="PS50842">
    <property type="entry name" value="EXPANSIN_EG45"/>
    <property type="match status" value="1"/>
</dbReference>
<dbReference type="Gene3D" id="2.60.40.760">
    <property type="entry name" value="Expansin, cellulose-binding-like domain"/>
    <property type="match status" value="1"/>
</dbReference>
<evidence type="ECO:0000259" key="9">
    <source>
        <dbReference type="PROSITE" id="PS50843"/>
    </source>
</evidence>
<evidence type="ECO:0000313" key="11">
    <source>
        <dbReference type="Proteomes" id="UP000594263"/>
    </source>
</evidence>
<keyword evidence="5" id="KW-0472">Membrane</keyword>
<evidence type="ECO:0000313" key="10">
    <source>
        <dbReference type="EnsemblPlants" id="Kaladp0011s1316.1.v1.1"/>
    </source>
</evidence>
<feature type="domain" description="Expansin-like CBD" evidence="9">
    <location>
        <begin position="160"/>
        <end position="239"/>
    </location>
</feature>
<dbReference type="PRINTS" id="PR01225">
    <property type="entry name" value="EXPANSNFAMLY"/>
</dbReference>
<dbReference type="InterPro" id="IPR009009">
    <property type="entry name" value="RlpA-like_DPBB"/>
</dbReference>
<protein>
    <recommendedName>
        <fullName evidence="7">Expansin</fullName>
    </recommendedName>
</protein>
<evidence type="ECO:0000256" key="2">
    <source>
        <dbReference type="ARBA" id="ARBA00022512"/>
    </source>
</evidence>
<evidence type="ECO:0000256" key="5">
    <source>
        <dbReference type="ARBA" id="ARBA00023136"/>
    </source>
</evidence>
<evidence type="ECO:0000256" key="1">
    <source>
        <dbReference type="ARBA" id="ARBA00005392"/>
    </source>
</evidence>
<dbReference type="Pfam" id="PF01357">
    <property type="entry name" value="Expansin_C"/>
    <property type="match status" value="1"/>
</dbReference>
<dbReference type="Pfam" id="PF03330">
    <property type="entry name" value="DPBB_1"/>
    <property type="match status" value="1"/>
</dbReference>
<evidence type="ECO:0000256" key="6">
    <source>
        <dbReference type="ARBA" id="ARBA00023316"/>
    </source>
</evidence>
<dbReference type="InterPro" id="IPR007118">
    <property type="entry name" value="Expan_Lol_pI"/>
</dbReference>
<dbReference type="PRINTS" id="PR01226">
    <property type="entry name" value="EXPANSIN"/>
</dbReference>
<dbReference type="GO" id="GO:0009653">
    <property type="term" value="P:anatomical structure morphogenesis"/>
    <property type="evidence" value="ECO:0007669"/>
    <property type="project" value="UniProtKB-ARBA"/>
</dbReference>
<dbReference type="GO" id="GO:0016020">
    <property type="term" value="C:membrane"/>
    <property type="evidence" value="ECO:0007669"/>
    <property type="project" value="UniProtKB-SubCell"/>
</dbReference>
<dbReference type="AlphaFoldDB" id="A0A7N0SXW5"/>
<evidence type="ECO:0000256" key="4">
    <source>
        <dbReference type="ARBA" id="ARBA00022729"/>
    </source>
</evidence>
<evidence type="ECO:0000256" key="7">
    <source>
        <dbReference type="RuleBase" id="RU365023"/>
    </source>
</evidence>
<dbReference type="CDD" id="cd22274">
    <property type="entry name" value="DPBB_EXPA_N"/>
    <property type="match status" value="1"/>
</dbReference>
<comment type="subcellular location">
    <subcellularLocation>
        <location evidence="7">Secreted</location>
        <location evidence="7">Cell wall</location>
    </subcellularLocation>
    <subcellularLocation>
        <location evidence="7">Membrane</location>
        <topology evidence="7">Peripheral membrane protein</topology>
    </subcellularLocation>
</comment>
<keyword evidence="4 7" id="KW-0732">Signal</keyword>
<dbReference type="InterPro" id="IPR007117">
    <property type="entry name" value="Expansin_CBD"/>
</dbReference>
<dbReference type="Gene3D" id="2.40.40.10">
    <property type="entry name" value="RlpA-like domain"/>
    <property type="match status" value="1"/>
</dbReference>
<keyword evidence="11" id="KW-1185">Reference proteome</keyword>
<keyword evidence="3 7" id="KW-0964">Secreted</keyword>
<proteinExistence type="inferred from homology"/>
<dbReference type="SUPFAM" id="SSF50685">
    <property type="entry name" value="Barwin-like endoglucanases"/>
    <property type="match status" value="1"/>
</dbReference>
<dbReference type="EnsemblPlants" id="Kaladp0011s1316.1.v1.1">
    <property type="protein sequence ID" value="Kaladp0011s1316.1.v1.1"/>
    <property type="gene ID" value="Kaladp0011s1316.v1.1"/>
</dbReference>
<dbReference type="PROSITE" id="PS50843">
    <property type="entry name" value="EXPANSIN_CBD"/>
    <property type="match status" value="1"/>
</dbReference>